<protein>
    <submittedName>
        <fullName evidence="2">Uncharacterized protein</fullName>
    </submittedName>
</protein>
<accession>A0A9Q3F5R2</accession>
<evidence type="ECO:0000313" key="2">
    <source>
        <dbReference type="EMBL" id="MBW0534286.1"/>
    </source>
</evidence>
<evidence type="ECO:0000256" key="1">
    <source>
        <dbReference type="SAM" id="MobiDB-lite"/>
    </source>
</evidence>
<reference evidence="2" key="1">
    <citation type="submission" date="2021-03" db="EMBL/GenBank/DDBJ databases">
        <title>Draft genome sequence of rust myrtle Austropuccinia psidii MF-1, a brazilian biotype.</title>
        <authorList>
            <person name="Quecine M.C."/>
            <person name="Pachon D.M.R."/>
            <person name="Bonatelli M.L."/>
            <person name="Correr F.H."/>
            <person name="Franceschini L.M."/>
            <person name="Leite T.F."/>
            <person name="Margarido G.R.A."/>
            <person name="Almeida C.A."/>
            <person name="Ferrarezi J.A."/>
            <person name="Labate C.A."/>
        </authorList>
    </citation>
    <scope>NUCLEOTIDE SEQUENCE</scope>
    <source>
        <strain evidence="2">MF-1</strain>
    </source>
</reference>
<name>A0A9Q3F5R2_9BASI</name>
<feature type="region of interest" description="Disordered" evidence="1">
    <location>
        <begin position="68"/>
        <end position="88"/>
    </location>
</feature>
<comment type="caution">
    <text evidence="2">The sequence shown here is derived from an EMBL/GenBank/DDBJ whole genome shotgun (WGS) entry which is preliminary data.</text>
</comment>
<dbReference type="OrthoDB" id="4369127at2759"/>
<dbReference type="AlphaFoldDB" id="A0A9Q3F5R2"/>
<proteinExistence type="predicted"/>
<sequence>MLRWKIAIQVYRGNMTIIYKERKSHSIVDGLSRWPLDNVRSNPVYDTEVAAKIPIHCMEIDRNKNFRFSEWEPGNGTPDTKSSEPEEKETIILGIGSSELHNEFF</sequence>
<dbReference type="EMBL" id="AVOT02039265">
    <property type="protein sequence ID" value="MBW0534286.1"/>
    <property type="molecule type" value="Genomic_DNA"/>
</dbReference>
<gene>
    <name evidence="2" type="ORF">O181_074001</name>
</gene>
<dbReference type="Proteomes" id="UP000765509">
    <property type="component" value="Unassembled WGS sequence"/>
</dbReference>
<organism evidence="2 3">
    <name type="scientific">Austropuccinia psidii MF-1</name>
    <dbReference type="NCBI Taxonomy" id="1389203"/>
    <lineage>
        <taxon>Eukaryota</taxon>
        <taxon>Fungi</taxon>
        <taxon>Dikarya</taxon>
        <taxon>Basidiomycota</taxon>
        <taxon>Pucciniomycotina</taxon>
        <taxon>Pucciniomycetes</taxon>
        <taxon>Pucciniales</taxon>
        <taxon>Sphaerophragmiaceae</taxon>
        <taxon>Austropuccinia</taxon>
    </lineage>
</organism>
<keyword evidence="3" id="KW-1185">Reference proteome</keyword>
<evidence type="ECO:0000313" key="3">
    <source>
        <dbReference type="Proteomes" id="UP000765509"/>
    </source>
</evidence>